<reference evidence="10 11" key="1">
    <citation type="journal article" date="2018" name="Proc. Natl. Acad. Sci. U.S.A.">
        <title>Draft genome sequence of Camellia sinensis var. sinensis provides insights into the evolution of the tea genome and tea quality.</title>
        <authorList>
            <person name="Wei C."/>
            <person name="Yang H."/>
            <person name="Wang S."/>
            <person name="Zhao J."/>
            <person name="Liu C."/>
            <person name="Gao L."/>
            <person name="Xia E."/>
            <person name="Lu Y."/>
            <person name="Tai Y."/>
            <person name="She G."/>
            <person name="Sun J."/>
            <person name="Cao H."/>
            <person name="Tong W."/>
            <person name="Gao Q."/>
            <person name="Li Y."/>
            <person name="Deng W."/>
            <person name="Jiang X."/>
            <person name="Wang W."/>
            <person name="Chen Q."/>
            <person name="Zhang S."/>
            <person name="Li H."/>
            <person name="Wu J."/>
            <person name="Wang P."/>
            <person name="Li P."/>
            <person name="Shi C."/>
            <person name="Zheng F."/>
            <person name="Jian J."/>
            <person name="Huang B."/>
            <person name="Shan D."/>
            <person name="Shi M."/>
            <person name="Fang C."/>
            <person name="Yue Y."/>
            <person name="Li F."/>
            <person name="Li D."/>
            <person name="Wei S."/>
            <person name="Han B."/>
            <person name="Jiang C."/>
            <person name="Yin Y."/>
            <person name="Xia T."/>
            <person name="Zhang Z."/>
            <person name="Bennetzen J.L."/>
            <person name="Zhao S."/>
            <person name="Wan X."/>
        </authorList>
    </citation>
    <scope>NUCLEOTIDE SEQUENCE [LARGE SCALE GENOMIC DNA]</scope>
    <source>
        <strain evidence="11">cv. Shuchazao</strain>
        <tissue evidence="10">Leaf</tissue>
    </source>
</reference>
<organism evidence="10 11">
    <name type="scientific">Camellia sinensis var. sinensis</name>
    <name type="common">China tea</name>
    <dbReference type="NCBI Taxonomy" id="542762"/>
    <lineage>
        <taxon>Eukaryota</taxon>
        <taxon>Viridiplantae</taxon>
        <taxon>Streptophyta</taxon>
        <taxon>Embryophyta</taxon>
        <taxon>Tracheophyta</taxon>
        <taxon>Spermatophyta</taxon>
        <taxon>Magnoliopsida</taxon>
        <taxon>eudicotyledons</taxon>
        <taxon>Gunneridae</taxon>
        <taxon>Pentapetalae</taxon>
        <taxon>asterids</taxon>
        <taxon>Ericales</taxon>
        <taxon>Theaceae</taxon>
        <taxon>Camellia</taxon>
    </lineage>
</organism>
<gene>
    <name evidence="10" type="ORF">TEA_001645</name>
    <name evidence="9" type="ORF">TEA_016095</name>
</gene>
<feature type="compositionally biased region" description="Basic and acidic residues" evidence="7">
    <location>
        <begin position="105"/>
        <end position="130"/>
    </location>
</feature>
<dbReference type="EMBL" id="SDRB02011379">
    <property type="protein sequence ID" value="THG01621.1"/>
    <property type="molecule type" value="Genomic_DNA"/>
</dbReference>
<dbReference type="EMBL" id="SDRB02003244">
    <property type="protein sequence ID" value="THG18120.1"/>
    <property type="molecule type" value="Genomic_DNA"/>
</dbReference>
<dbReference type="GO" id="GO:0016020">
    <property type="term" value="C:membrane"/>
    <property type="evidence" value="ECO:0007669"/>
    <property type="project" value="UniProtKB-SubCell"/>
</dbReference>
<comment type="similarity">
    <text evidence="6">Belongs to the HIPP family.</text>
</comment>
<keyword evidence="4" id="KW-0449">Lipoprotein</keyword>
<comment type="caution">
    <text evidence="10">The sequence shown here is derived from an EMBL/GenBank/DDBJ whole genome shotgun (WGS) entry which is preliminary data.</text>
</comment>
<keyword evidence="5" id="KW-0636">Prenylation</keyword>
<keyword evidence="2" id="KW-0488">Methylation</keyword>
<dbReference type="InterPro" id="IPR051863">
    <property type="entry name" value="HIPP"/>
</dbReference>
<dbReference type="GO" id="GO:0009626">
    <property type="term" value="P:plant-type hypersensitive response"/>
    <property type="evidence" value="ECO:0007669"/>
    <property type="project" value="UniProtKB-KW"/>
</dbReference>
<reference evidence="10" key="2">
    <citation type="submission" date="2019-04" db="EMBL/GenBank/DDBJ databases">
        <authorList>
            <person name="Wei C."/>
            <person name="Yang H."/>
            <person name="Wang S."/>
            <person name="Gao L."/>
            <person name="Liu C."/>
            <person name="Zhao J."/>
            <person name="Xia E."/>
            <person name="Wan X."/>
        </authorList>
    </citation>
    <scope>NUCLEOTIDE SEQUENCE</scope>
    <source>
        <tissue evidence="10">Leaf</tissue>
    </source>
</reference>
<keyword evidence="3" id="KW-0479">Metal-binding</keyword>
<accession>A0A4S4EN67</accession>
<proteinExistence type="inferred from homology"/>
<evidence type="ECO:0000256" key="6">
    <source>
        <dbReference type="ARBA" id="ARBA00024045"/>
    </source>
</evidence>
<evidence type="ECO:0000256" key="4">
    <source>
        <dbReference type="ARBA" id="ARBA00023288"/>
    </source>
</evidence>
<dbReference type="Proteomes" id="UP000306102">
    <property type="component" value="Unassembled WGS sequence"/>
</dbReference>
<dbReference type="AlphaFoldDB" id="A0A4S4EN67"/>
<dbReference type="PANTHER" id="PTHR45811">
    <property type="entry name" value="COPPER TRANSPORT PROTEIN FAMILY-RELATED"/>
    <property type="match status" value="1"/>
</dbReference>
<dbReference type="InterPro" id="IPR006121">
    <property type="entry name" value="HMA_dom"/>
</dbReference>
<evidence type="ECO:0000313" key="10">
    <source>
        <dbReference type="EMBL" id="THG18120.1"/>
    </source>
</evidence>
<evidence type="ECO:0000256" key="5">
    <source>
        <dbReference type="ARBA" id="ARBA00023289"/>
    </source>
</evidence>
<evidence type="ECO:0000256" key="2">
    <source>
        <dbReference type="ARBA" id="ARBA00022481"/>
    </source>
</evidence>
<sequence>MCGATELRISRFNQGKVLDTLITNIYIYQPFVNYEESKVVLQLELHDDKGKQKAMKIVSGLSGIDSIAMDMKDRKLTLTGDIDPVVVVAKLRKLCRTEIVTVGPAKEEKKKDEPKKDDKKADDKKKDDQLKGYPFYYQNLPIQTYPYQAYPYYRAVAEEEPNSCVIC</sequence>
<dbReference type="GO" id="GO:0046872">
    <property type="term" value="F:metal ion binding"/>
    <property type="evidence" value="ECO:0007669"/>
    <property type="project" value="UniProtKB-KW"/>
</dbReference>
<keyword evidence="11" id="KW-1185">Reference proteome</keyword>
<dbReference type="PANTHER" id="PTHR45811:SF49">
    <property type="entry name" value="OS04G0667600 PROTEIN"/>
    <property type="match status" value="1"/>
</dbReference>
<evidence type="ECO:0000313" key="9">
    <source>
        <dbReference type="EMBL" id="THG01621.1"/>
    </source>
</evidence>
<dbReference type="PROSITE" id="PS50846">
    <property type="entry name" value="HMA_2"/>
    <property type="match status" value="1"/>
</dbReference>
<evidence type="ECO:0000259" key="8">
    <source>
        <dbReference type="PROSITE" id="PS50846"/>
    </source>
</evidence>
<evidence type="ECO:0000256" key="1">
    <source>
        <dbReference type="ARBA" id="ARBA00004170"/>
    </source>
</evidence>
<evidence type="ECO:0000313" key="11">
    <source>
        <dbReference type="Proteomes" id="UP000306102"/>
    </source>
</evidence>
<name>A0A4S4EN67_CAMSN</name>
<feature type="domain" description="HMA" evidence="8">
    <location>
        <begin position="36"/>
        <end position="103"/>
    </location>
</feature>
<comment type="subcellular location">
    <subcellularLocation>
        <location evidence="1">Membrane</location>
        <topology evidence="1">Peripheral membrane protein</topology>
    </subcellularLocation>
</comment>
<feature type="region of interest" description="Disordered" evidence="7">
    <location>
        <begin position="105"/>
        <end position="132"/>
    </location>
</feature>
<protein>
    <recommendedName>
        <fullName evidence="8">HMA domain-containing protein</fullName>
    </recommendedName>
</protein>
<evidence type="ECO:0000256" key="3">
    <source>
        <dbReference type="ARBA" id="ARBA00022723"/>
    </source>
</evidence>
<dbReference type="Gene3D" id="3.30.70.100">
    <property type="match status" value="1"/>
</dbReference>
<dbReference type="Pfam" id="PF00403">
    <property type="entry name" value="HMA"/>
    <property type="match status" value="1"/>
</dbReference>
<dbReference type="STRING" id="542762.A0A4S4EN67"/>
<evidence type="ECO:0000256" key="7">
    <source>
        <dbReference type="SAM" id="MobiDB-lite"/>
    </source>
</evidence>